<dbReference type="Proteomes" id="UP000198984">
    <property type="component" value="Unassembled WGS sequence"/>
</dbReference>
<dbReference type="EMBL" id="FOBB01000001">
    <property type="protein sequence ID" value="SEK62784.1"/>
    <property type="molecule type" value="Genomic_DNA"/>
</dbReference>
<protein>
    <recommendedName>
        <fullName evidence="5">Lipoprotein</fullName>
    </recommendedName>
</protein>
<evidence type="ECO:0000313" key="4">
    <source>
        <dbReference type="Proteomes" id="UP000198984"/>
    </source>
</evidence>
<feature type="region of interest" description="Disordered" evidence="1">
    <location>
        <begin position="29"/>
        <end position="50"/>
    </location>
</feature>
<dbReference type="OrthoDB" id="680600at2"/>
<dbReference type="PROSITE" id="PS51257">
    <property type="entry name" value="PROKAR_LIPOPROTEIN"/>
    <property type="match status" value="1"/>
</dbReference>
<evidence type="ECO:0008006" key="5">
    <source>
        <dbReference type="Google" id="ProtNLM"/>
    </source>
</evidence>
<feature type="chain" id="PRO_5011634115" description="Lipoprotein" evidence="2">
    <location>
        <begin position="19"/>
        <end position="50"/>
    </location>
</feature>
<organism evidence="3 4">
    <name type="scientific">Chitinophaga rupis</name>
    <dbReference type="NCBI Taxonomy" id="573321"/>
    <lineage>
        <taxon>Bacteria</taxon>
        <taxon>Pseudomonadati</taxon>
        <taxon>Bacteroidota</taxon>
        <taxon>Chitinophagia</taxon>
        <taxon>Chitinophagales</taxon>
        <taxon>Chitinophagaceae</taxon>
        <taxon>Chitinophaga</taxon>
    </lineage>
</organism>
<sequence length="50" mass="5658">MKKFLLLMWLTAMVAAGCATQNGCPANNFYTKGNKSDNRKARKQMDSRVF</sequence>
<name>A0A1H7IKE2_9BACT</name>
<dbReference type="STRING" id="573321.SAMN04488505_101574"/>
<gene>
    <name evidence="3" type="ORF">SAMN04488505_101574</name>
</gene>
<evidence type="ECO:0000313" key="3">
    <source>
        <dbReference type="EMBL" id="SEK62784.1"/>
    </source>
</evidence>
<dbReference type="RefSeq" id="WP_156093005.1">
    <property type="nucleotide sequence ID" value="NZ_FOBB01000001.1"/>
</dbReference>
<feature type="compositionally biased region" description="Basic and acidic residues" evidence="1">
    <location>
        <begin position="34"/>
        <end position="50"/>
    </location>
</feature>
<proteinExistence type="predicted"/>
<keyword evidence="4" id="KW-1185">Reference proteome</keyword>
<evidence type="ECO:0000256" key="1">
    <source>
        <dbReference type="SAM" id="MobiDB-lite"/>
    </source>
</evidence>
<reference evidence="3 4" key="1">
    <citation type="submission" date="2016-10" db="EMBL/GenBank/DDBJ databases">
        <authorList>
            <person name="de Groot N.N."/>
        </authorList>
    </citation>
    <scope>NUCLEOTIDE SEQUENCE [LARGE SCALE GENOMIC DNA]</scope>
    <source>
        <strain evidence="3 4">DSM 21039</strain>
    </source>
</reference>
<evidence type="ECO:0000256" key="2">
    <source>
        <dbReference type="SAM" id="SignalP"/>
    </source>
</evidence>
<dbReference type="AlphaFoldDB" id="A0A1H7IKE2"/>
<feature type="signal peptide" evidence="2">
    <location>
        <begin position="1"/>
        <end position="18"/>
    </location>
</feature>
<keyword evidence="2" id="KW-0732">Signal</keyword>
<accession>A0A1H7IKE2</accession>